<dbReference type="PANTHER" id="PTHR12558:SF44">
    <property type="entry name" value="TETRATRICOPEPTIDE REPEAT-CONTAINING PROTEIN"/>
    <property type="match status" value="1"/>
</dbReference>
<sequence>MRTRQLLSLFAALLCNFSLIAQSTTVYTEANEAFKRGEVFMEQGLFEQAQTEFQKTIDKLRPVNEARAELLMTKAEFNYAKAAVQSDAPDGEKLILDFIRKYRPDPIANDALIEIANYYYNAGKYEQAVDYFSQVPTLGMTKEQKSEVRFRMGYAFFVQKEFEKAKANFNQVKDFENEYYYPTNYYLGLCFFYEGNYDEAIRQFRIVEKSRKYRSYIPYYLAQIYFAERRFSELISYAEPRLSDSRLRNAKEIQQLIGQSYFETGNYERALPYLQYYADRSGKLREEEWFQLGFALYQTGDFEGAARAFSELATVDSKMGQSANYYMAICYLQLGDRRSARAAFGNVKRMNYDPELQEEANWNYAKLSYELKDPREAVTALQDFTPASRYYLEAQSLMSEILLTYRDYKLALDILERMQNKTPQVQESYQKVAYLRGLQLMQEGQYEEAKLHFQKSQQYPVDLRTKALAIYWMGDIAHREGDYPSSIRDMNQFLTVAKTMNNLPDEASIFTGNYIQGYNYLKQENYTAALGFFEETVNGIRRNQSFIGNPDVKTQLLGDATLRSGDAYFKRNQYAQALRYYDEAINRRYAGFVYAIYQKAIIEGLQGRNTEKILALERIPQEFSNSEYADDALLQLGITYQEIGQLSKAAAPLQRLVTEYRNTSPLINQALLQLGLISYNQGNLETAINYYKQIFSNNPEPGEANLALAALEEIYIDDLGRADDYFSFLETVPGYKVDNMAKDSINFLAAESQFENANYQRAIQGYTEYLRKFPNGRYTLTATYHRGESYSVLKQYSEALRDYEFVAARGPSRFYVKALEKAAIIAYNHELNFDKSYQLYQQLELAAQDPDTRFEAQLGALRSAYRTNNTQAVYTLAGKVANSPNASQQQKATANFYLGKIAFDRRDYDGALNSLNSVVRNSDNEQTAEARYLIAYIYYLKRDLARARELTLNANKESSAYPYWVAKSVILLSDILAEQGDLYNARAALEALLENYREDQELITIAQTKLNQINQQLNNSSRLQAPSDPNRLEMLEEGGN</sequence>
<dbReference type="GO" id="GO:0051301">
    <property type="term" value="P:cell division"/>
    <property type="evidence" value="ECO:0007669"/>
    <property type="project" value="TreeGrafter"/>
</dbReference>
<dbReference type="InterPro" id="IPR011990">
    <property type="entry name" value="TPR-like_helical_dom_sf"/>
</dbReference>
<dbReference type="AlphaFoldDB" id="A0A2D0N057"/>
<evidence type="ECO:0000256" key="2">
    <source>
        <dbReference type="SAM" id="MobiDB-lite"/>
    </source>
</evidence>
<dbReference type="SMART" id="SM00028">
    <property type="entry name" value="TPR"/>
    <property type="match status" value="13"/>
</dbReference>
<accession>A0A2D0N057</accession>
<comment type="caution">
    <text evidence="4">The sequence shown here is derived from an EMBL/GenBank/DDBJ whole genome shotgun (WGS) entry which is preliminary data.</text>
</comment>
<organism evidence="4 5">
    <name type="scientific">Flavilitoribacter nigricans (strain ATCC 23147 / DSM 23189 / NBRC 102662 / NCIMB 1420 / SS-2)</name>
    <name type="common">Lewinella nigricans</name>
    <dbReference type="NCBI Taxonomy" id="1122177"/>
    <lineage>
        <taxon>Bacteria</taxon>
        <taxon>Pseudomonadati</taxon>
        <taxon>Bacteroidota</taxon>
        <taxon>Saprospiria</taxon>
        <taxon>Saprospirales</taxon>
        <taxon>Lewinellaceae</taxon>
        <taxon>Flavilitoribacter</taxon>
    </lineage>
</organism>
<dbReference type="EMBL" id="PDUD01000049">
    <property type="protein sequence ID" value="PHN01756.1"/>
    <property type="molecule type" value="Genomic_DNA"/>
</dbReference>
<feature type="repeat" description="TPR" evidence="1">
    <location>
        <begin position="109"/>
        <end position="142"/>
    </location>
</feature>
<feature type="chain" id="PRO_5012542162" evidence="3">
    <location>
        <begin position="22"/>
        <end position="1040"/>
    </location>
</feature>
<feature type="repeat" description="TPR" evidence="1">
    <location>
        <begin position="668"/>
        <end position="701"/>
    </location>
</feature>
<keyword evidence="5" id="KW-1185">Reference proteome</keyword>
<evidence type="ECO:0000256" key="3">
    <source>
        <dbReference type="SAM" id="SignalP"/>
    </source>
</evidence>
<dbReference type="OrthoDB" id="9814448at2"/>
<evidence type="ECO:0000256" key="1">
    <source>
        <dbReference type="PROSITE-ProRule" id="PRU00339"/>
    </source>
</evidence>
<dbReference type="Pfam" id="PF13432">
    <property type="entry name" value="TPR_16"/>
    <property type="match status" value="2"/>
</dbReference>
<keyword evidence="3" id="KW-0732">Signal</keyword>
<dbReference type="SUPFAM" id="SSF48452">
    <property type="entry name" value="TPR-like"/>
    <property type="match status" value="7"/>
</dbReference>
<feature type="signal peptide" evidence="3">
    <location>
        <begin position="1"/>
        <end position="21"/>
    </location>
</feature>
<reference evidence="4 5" key="1">
    <citation type="submission" date="2017-10" db="EMBL/GenBank/DDBJ databases">
        <title>The draft genome sequence of Lewinella nigricans NBRC 102662.</title>
        <authorList>
            <person name="Wang K."/>
        </authorList>
    </citation>
    <scope>NUCLEOTIDE SEQUENCE [LARGE SCALE GENOMIC DNA]</scope>
    <source>
        <strain evidence="4 5">NBRC 102662</strain>
    </source>
</reference>
<feature type="repeat" description="TPR" evidence="1">
    <location>
        <begin position="286"/>
        <end position="319"/>
    </location>
</feature>
<dbReference type="PROSITE" id="PS50005">
    <property type="entry name" value="TPR"/>
    <property type="match status" value="3"/>
</dbReference>
<dbReference type="Gene3D" id="1.25.40.10">
    <property type="entry name" value="Tetratricopeptide repeat domain"/>
    <property type="match status" value="7"/>
</dbReference>
<proteinExistence type="predicted"/>
<keyword evidence="1" id="KW-0802">TPR repeat</keyword>
<protein>
    <submittedName>
        <fullName evidence="4">Uncharacterized protein</fullName>
    </submittedName>
</protein>
<dbReference type="RefSeq" id="WP_099154802.1">
    <property type="nucleotide sequence ID" value="NZ_PDUD01000049.1"/>
</dbReference>
<dbReference type="PANTHER" id="PTHR12558">
    <property type="entry name" value="CELL DIVISION CYCLE 16,23,27"/>
    <property type="match status" value="1"/>
</dbReference>
<evidence type="ECO:0000313" key="5">
    <source>
        <dbReference type="Proteomes" id="UP000223913"/>
    </source>
</evidence>
<name>A0A2D0N057_FLAN2</name>
<evidence type="ECO:0000313" key="4">
    <source>
        <dbReference type="EMBL" id="PHN01756.1"/>
    </source>
</evidence>
<dbReference type="InterPro" id="IPR019734">
    <property type="entry name" value="TPR_rpt"/>
</dbReference>
<feature type="region of interest" description="Disordered" evidence="2">
    <location>
        <begin position="1020"/>
        <end position="1040"/>
    </location>
</feature>
<dbReference type="Proteomes" id="UP000223913">
    <property type="component" value="Unassembled WGS sequence"/>
</dbReference>
<gene>
    <name evidence="4" type="ORF">CRP01_35300</name>
</gene>
<dbReference type="Pfam" id="PF13174">
    <property type="entry name" value="TPR_6"/>
    <property type="match status" value="5"/>
</dbReference>